<dbReference type="GO" id="GO:0000166">
    <property type="term" value="F:nucleotide binding"/>
    <property type="evidence" value="ECO:0007669"/>
    <property type="project" value="UniProtKB-KW"/>
</dbReference>
<keyword evidence="3" id="KW-0547">Nucleotide-binding</keyword>
<organism evidence="10 11">
    <name type="scientific">Trichonephila inaurata madagascariensis</name>
    <dbReference type="NCBI Taxonomy" id="2747483"/>
    <lineage>
        <taxon>Eukaryota</taxon>
        <taxon>Metazoa</taxon>
        <taxon>Ecdysozoa</taxon>
        <taxon>Arthropoda</taxon>
        <taxon>Chelicerata</taxon>
        <taxon>Arachnida</taxon>
        <taxon>Araneae</taxon>
        <taxon>Araneomorphae</taxon>
        <taxon>Entelegynae</taxon>
        <taxon>Araneoidea</taxon>
        <taxon>Nephilidae</taxon>
        <taxon>Trichonephila</taxon>
        <taxon>Trichonephila inaurata</taxon>
    </lineage>
</organism>
<evidence type="ECO:0000256" key="5">
    <source>
        <dbReference type="ARBA" id="ARBA00023136"/>
    </source>
</evidence>
<comment type="similarity">
    <text evidence="8">Belongs to the adenylyl cyclase class-4/guanylyl cyclase family.</text>
</comment>
<dbReference type="SUPFAM" id="SSF55073">
    <property type="entry name" value="Nucleotide cyclase"/>
    <property type="match status" value="1"/>
</dbReference>
<evidence type="ECO:0000313" key="10">
    <source>
        <dbReference type="EMBL" id="GFY44064.1"/>
    </source>
</evidence>
<dbReference type="InterPro" id="IPR001054">
    <property type="entry name" value="A/G_cyclase"/>
</dbReference>
<dbReference type="GO" id="GO:0004383">
    <property type="term" value="F:guanylate cyclase activity"/>
    <property type="evidence" value="ECO:0007669"/>
    <property type="project" value="TreeGrafter"/>
</dbReference>
<keyword evidence="11" id="KW-1185">Reference proteome</keyword>
<evidence type="ECO:0000259" key="9">
    <source>
        <dbReference type="PROSITE" id="PS50125"/>
    </source>
</evidence>
<dbReference type="InterPro" id="IPR029787">
    <property type="entry name" value="Nucleotide_cyclase"/>
</dbReference>
<dbReference type="PANTHER" id="PTHR11920:SF335">
    <property type="entry name" value="GUANYLATE CYCLASE"/>
    <property type="match status" value="1"/>
</dbReference>
<name>A0A8X6WZA8_9ARAC</name>
<dbReference type="PROSITE" id="PS50125">
    <property type="entry name" value="GUANYLATE_CYCLASE_2"/>
    <property type="match status" value="1"/>
</dbReference>
<reference evidence="10" key="1">
    <citation type="submission" date="2020-08" db="EMBL/GenBank/DDBJ databases">
        <title>Multicomponent nature underlies the extraordinary mechanical properties of spider dragline silk.</title>
        <authorList>
            <person name="Kono N."/>
            <person name="Nakamura H."/>
            <person name="Mori M."/>
            <person name="Yoshida Y."/>
            <person name="Ohtoshi R."/>
            <person name="Malay A.D."/>
            <person name="Moran D.A.P."/>
            <person name="Tomita M."/>
            <person name="Numata K."/>
            <person name="Arakawa K."/>
        </authorList>
    </citation>
    <scope>NUCLEOTIDE SEQUENCE</scope>
</reference>
<dbReference type="GO" id="GO:0004016">
    <property type="term" value="F:adenylate cyclase activity"/>
    <property type="evidence" value="ECO:0007669"/>
    <property type="project" value="TreeGrafter"/>
</dbReference>
<dbReference type="GO" id="GO:0005886">
    <property type="term" value="C:plasma membrane"/>
    <property type="evidence" value="ECO:0007669"/>
    <property type="project" value="TreeGrafter"/>
</dbReference>
<keyword evidence="5" id="KW-0472">Membrane</keyword>
<feature type="domain" description="Guanylate cyclase" evidence="9">
    <location>
        <begin position="1"/>
        <end position="77"/>
    </location>
</feature>
<dbReference type="GO" id="GO:0007168">
    <property type="term" value="P:receptor guanylyl cyclase signaling pathway"/>
    <property type="evidence" value="ECO:0007669"/>
    <property type="project" value="TreeGrafter"/>
</dbReference>
<proteinExistence type="inferred from homology"/>
<evidence type="ECO:0000256" key="3">
    <source>
        <dbReference type="ARBA" id="ARBA00022741"/>
    </source>
</evidence>
<keyword evidence="6" id="KW-0325">Glycoprotein</keyword>
<evidence type="ECO:0000256" key="6">
    <source>
        <dbReference type="ARBA" id="ARBA00023180"/>
    </source>
</evidence>
<dbReference type="SMART" id="SM00044">
    <property type="entry name" value="CYCc"/>
    <property type="match status" value="1"/>
</dbReference>
<gene>
    <name evidence="10" type="primary">Gyc88E</name>
    <name evidence="10" type="ORF">TNIN_288911</name>
</gene>
<evidence type="ECO:0000256" key="2">
    <source>
        <dbReference type="ARBA" id="ARBA00022692"/>
    </source>
</evidence>
<dbReference type="OrthoDB" id="6427158at2759"/>
<dbReference type="Gene3D" id="3.30.70.1230">
    <property type="entry name" value="Nucleotide cyclase"/>
    <property type="match status" value="1"/>
</dbReference>
<dbReference type="GO" id="GO:0001653">
    <property type="term" value="F:peptide receptor activity"/>
    <property type="evidence" value="ECO:0007669"/>
    <property type="project" value="TreeGrafter"/>
</dbReference>
<evidence type="ECO:0000256" key="8">
    <source>
        <dbReference type="RuleBase" id="RU000405"/>
    </source>
</evidence>
<dbReference type="CDD" id="cd07302">
    <property type="entry name" value="CHD"/>
    <property type="match status" value="1"/>
</dbReference>
<evidence type="ECO:0000256" key="4">
    <source>
        <dbReference type="ARBA" id="ARBA00022989"/>
    </source>
</evidence>
<dbReference type="InterPro" id="IPR050401">
    <property type="entry name" value="Cyclic_nucleotide_synthase"/>
</dbReference>
<dbReference type="Pfam" id="PF00211">
    <property type="entry name" value="Guanylate_cyc"/>
    <property type="match status" value="1"/>
</dbReference>
<sequence>MVVSGAPENEERHPDKICQMALDMVVVIGDLKDPSTGDSLKIRVGVHTGPVVAGVVGLKMPRYCLFGDTVNTASRMESTSEALKIHISERTRAKLDLTEWDISDRGTITVKGKGEMKTYWLHGRLKPPNPPHHNETPKLIEPIKADFTKEPLNVELLLDSHDTRSLYSPVTFEDVSRYSPVMSPTSSLSNEILPILDIDKDTLRLPESLVSPQISSYREGSSFDSRNEEDLSLAVKKCLSSTVGVQTSPTPHCPSVFMSTYHNPRNFLREESLRTSHNVSIIHLNTNGSKLNGRVGLPCVIYEEGFENVTFQHPLRDECFVFQAELLCINLVVKVIQDSLRQGGTLNSLICTDSLSSLHCLLSGNSTEKLVVEVQSILYYLDCEIHFSYVRG</sequence>
<evidence type="ECO:0000256" key="7">
    <source>
        <dbReference type="ARBA" id="ARBA00023239"/>
    </source>
</evidence>
<keyword evidence="7 8" id="KW-0456">Lyase</keyword>
<protein>
    <submittedName>
        <fullName evidence="10">Soluble guanylate cyclase 88E</fullName>
    </submittedName>
</protein>
<dbReference type="Proteomes" id="UP000886998">
    <property type="component" value="Unassembled WGS sequence"/>
</dbReference>
<evidence type="ECO:0000313" key="11">
    <source>
        <dbReference type="Proteomes" id="UP000886998"/>
    </source>
</evidence>
<dbReference type="PANTHER" id="PTHR11920">
    <property type="entry name" value="GUANYLYL CYCLASE"/>
    <property type="match status" value="1"/>
</dbReference>
<dbReference type="PROSITE" id="PS00452">
    <property type="entry name" value="GUANYLATE_CYCLASE_1"/>
    <property type="match status" value="1"/>
</dbReference>
<keyword evidence="2" id="KW-0812">Transmembrane</keyword>
<comment type="caution">
    <text evidence="10">The sequence shown here is derived from an EMBL/GenBank/DDBJ whole genome shotgun (WGS) entry which is preliminary data.</text>
</comment>
<comment type="subcellular location">
    <subcellularLocation>
        <location evidence="1">Membrane</location>
    </subcellularLocation>
</comment>
<dbReference type="AlphaFoldDB" id="A0A8X6WZA8"/>
<dbReference type="GO" id="GO:0035556">
    <property type="term" value="P:intracellular signal transduction"/>
    <property type="evidence" value="ECO:0007669"/>
    <property type="project" value="InterPro"/>
</dbReference>
<evidence type="ECO:0000256" key="1">
    <source>
        <dbReference type="ARBA" id="ARBA00004370"/>
    </source>
</evidence>
<dbReference type="InterPro" id="IPR018297">
    <property type="entry name" value="A/G_cyclase_CS"/>
</dbReference>
<dbReference type="EMBL" id="BMAV01004032">
    <property type="protein sequence ID" value="GFY44064.1"/>
    <property type="molecule type" value="Genomic_DNA"/>
</dbReference>
<keyword evidence="4" id="KW-1133">Transmembrane helix</keyword>
<accession>A0A8X6WZA8</accession>